<feature type="domain" description="Resolvase/invertase-type recombinase catalytic" evidence="6">
    <location>
        <begin position="2"/>
        <end position="137"/>
    </location>
</feature>
<evidence type="ECO:0000256" key="2">
    <source>
        <dbReference type="ARBA" id="ARBA00022908"/>
    </source>
</evidence>
<dbReference type="Pfam" id="PF00239">
    <property type="entry name" value="Resolvase"/>
    <property type="match status" value="1"/>
</dbReference>
<accession>A0A4D7B939</accession>
<sequence>MAIVGYARTSTKDQVAGLEDQVDALRATGCKKIFQEHGSGIDAVRPELMKALDYVREGDVFTVTKPDRLARSVPDLLQIVGGLRERGVEVRILSMALDTSTPTGTLMLTVLGGVAAFERELMLERQRAGIARAKSENKYRGRAATARAKSAEVLCLHKEGRKPASIARDLNIGRASVYRILSAALP</sequence>
<evidence type="ECO:0000259" key="6">
    <source>
        <dbReference type="PROSITE" id="PS51736"/>
    </source>
</evidence>
<keyword evidence="5" id="KW-0233">DNA recombination</keyword>
<proteinExistence type="inferred from homology"/>
<evidence type="ECO:0000313" key="7">
    <source>
        <dbReference type="EMBL" id="QCI64582.1"/>
    </source>
</evidence>
<dbReference type="FunFam" id="3.40.50.1390:FF:000001">
    <property type="entry name" value="DNA recombinase"/>
    <property type="match status" value="1"/>
</dbReference>
<evidence type="ECO:0000256" key="1">
    <source>
        <dbReference type="ARBA" id="ARBA00009913"/>
    </source>
</evidence>
<dbReference type="OrthoDB" id="2290206at2"/>
<evidence type="ECO:0000256" key="5">
    <source>
        <dbReference type="ARBA" id="ARBA00023172"/>
    </source>
</evidence>
<name>A0A4D7B939_9HYPH</name>
<dbReference type="PANTHER" id="PTHR30461:SF26">
    <property type="entry name" value="RESOLVASE HOMOLOG YNEB"/>
    <property type="match status" value="1"/>
</dbReference>
<dbReference type="Gene3D" id="3.40.50.1390">
    <property type="entry name" value="Resolvase, N-terminal catalytic domain"/>
    <property type="match status" value="1"/>
</dbReference>
<dbReference type="InterPro" id="IPR036162">
    <property type="entry name" value="Resolvase-like_N_sf"/>
</dbReference>
<dbReference type="InterPro" id="IPR009057">
    <property type="entry name" value="Homeodomain-like_sf"/>
</dbReference>
<dbReference type="KEGG" id="pstg:E8M01_10285"/>
<dbReference type="InterPro" id="IPR050639">
    <property type="entry name" value="SSR_resolvase"/>
</dbReference>
<keyword evidence="4" id="KW-0238">DNA-binding</keyword>
<dbReference type="SUPFAM" id="SSF53041">
    <property type="entry name" value="Resolvase-like"/>
    <property type="match status" value="1"/>
</dbReference>
<dbReference type="SMART" id="SM00857">
    <property type="entry name" value="Resolvase"/>
    <property type="match status" value="1"/>
</dbReference>
<keyword evidence="8" id="KW-1185">Reference proteome</keyword>
<dbReference type="Pfam" id="PF02796">
    <property type="entry name" value="HTH_7"/>
    <property type="match status" value="1"/>
</dbReference>
<organism evidence="7 8">
    <name type="scientific">Phreatobacter stygius</name>
    <dbReference type="NCBI Taxonomy" id="1940610"/>
    <lineage>
        <taxon>Bacteria</taxon>
        <taxon>Pseudomonadati</taxon>
        <taxon>Pseudomonadota</taxon>
        <taxon>Alphaproteobacteria</taxon>
        <taxon>Hyphomicrobiales</taxon>
        <taxon>Phreatobacteraceae</taxon>
        <taxon>Phreatobacter</taxon>
    </lineage>
</organism>
<evidence type="ECO:0000256" key="3">
    <source>
        <dbReference type="ARBA" id="ARBA00023100"/>
    </source>
</evidence>
<dbReference type="GO" id="GO:0003677">
    <property type="term" value="F:DNA binding"/>
    <property type="evidence" value="ECO:0007669"/>
    <property type="project" value="UniProtKB-KW"/>
</dbReference>
<evidence type="ECO:0000256" key="4">
    <source>
        <dbReference type="ARBA" id="ARBA00023125"/>
    </source>
</evidence>
<dbReference type="InterPro" id="IPR006120">
    <property type="entry name" value="Resolvase_HTH_dom"/>
</dbReference>
<dbReference type="PROSITE" id="PS51736">
    <property type="entry name" value="RECOMBINASES_3"/>
    <property type="match status" value="1"/>
</dbReference>
<gene>
    <name evidence="7" type="ORF">E8M01_10285</name>
</gene>
<dbReference type="RefSeq" id="WP_136960034.1">
    <property type="nucleotide sequence ID" value="NZ_CP039690.1"/>
</dbReference>
<dbReference type="CDD" id="cd03768">
    <property type="entry name" value="SR_ResInv"/>
    <property type="match status" value="1"/>
</dbReference>
<protein>
    <submittedName>
        <fullName evidence="7">Recombinase family protein</fullName>
    </submittedName>
</protein>
<dbReference type="SUPFAM" id="SSF46689">
    <property type="entry name" value="Homeodomain-like"/>
    <property type="match status" value="1"/>
</dbReference>
<comment type="similarity">
    <text evidence="1">Belongs to the site-specific recombinase resolvase family.</text>
</comment>
<evidence type="ECO:0000313" key="8">
    <source>
        <dbReference type="Proteomes" id="UP000298781"/>
    </source>
</evidence>
<dbReference type="AlphaFoldDB" id="A0A4D7B939"/>
<dbReference type="InterPro" id="IPR006119">
    <property type="entry name" value="Resolv_N"/>
</dbReference>
<reference evidence="7 8" key="1">
    <citation type="submission" date="2019-04" db="EMBL/GenBank/DDBJ databases">
        <title>Phreatobacter aquaticus sp. nov.</title>
        <authorList>
            <person name="Choi A."/>
        </authorList>
    </citation>
    <scope>NUCLEOTIDE SEQUENCE [LARGE SCALE GENOMIC DNA]</scope>
    <source>
        <strain evidence="7 8">KCTC 52518</strain>
    </source>
</reference>
<keyword evidence="3" id="KW-0230">DNA invertase</keyword>
<dbReference type="Gene3D" id="1.10.10.60">
    <property type="entry name" value="Homeodomain-like"/>
    <property type="match status" value="1"/>
</dbReference>
<dbReference type="EMBL" id="CP039690">
    <property type="protein sequence ID" value="QCI64582.1"/>
    <property type="molecule type" value="Genomic_DNA"/>
</dbReference>
<dbReference type="Proteomes" id="UP000298781">
    <property type="component" value="Chromosome"/>
</dbReference>
<dbReference type="GO" id="GO:0000150">
    <property type="term" value="F:DNA strand exchange activity"/>
    <property type="evidence" value="ECO:0007669"/>
    <property type="project" value="UniProtKB-KW"/>
</dbReference>
<dbReference type="PANTHER" id="PTHR30461">
    <property type="entry name" value="DNA-INVERTASE FROM LAMBDOID PROPHAGE"/>
    <property type="match status" value="1"/>
</dbReference>
<dbReference type="GO" id="GO:0015074">
    <property type="term" value="P:DNA integration"/>
    <property type="evidence" value="ECO:0007669"/>
    <property type="project" value="UniProtKB-KW"/>
</dbReference>
<keyword evidence="2" id="KW-0229">DNA integration</keyword>